<gene>
    <name evidence="2" type="ORF">B0A54_12178</name>
</gene>
<evidence type="ECO:0000313" key="3">
    <source>
        <dbReference type="Proteomes" id="UP000310066"/>
    </source>
</evidence>
<comment type="caution">
    <text evidence="2">The sequence shown here is derived from an EMBL/GenBank/DDBJ whole genome shotgun (WGS) entry which is preliminary data.</text>
</comment>
<reference evidence="2 3" key="1">
    <citation type="submission" date="2017-03" db="EMBL/GenBank/DDBJ databases">
        <title>Genomes of endolithic fungi from Antarctica.</title>
        <authorList>
            <person name="Coleine C."/>
            <person name="Masonjones S."/>
            <person name="Stajich J.E."/>
        </authorList>
    </citation>
    <scope>NUCLEOTIDE SEQUENCE [LARGE SCALE GENOMIC DNA]</scope>
    <source>
        <strain evidence="2 3">CCFEE 5311</strain>
    </source>
</reference>
<dbReference type="AlphaFoldDB" id="A0A4U0UK06"/>
<feature type="region of interest" description="Disordered" evidence="1">
    <location>
        <begin position="1"/>
        <end position="28"/>
    </location>
</feature>
<protein>
    <submittedName>
        <fullName evidence="2">Uncharacterized protein</fullName>
    </submittedName>
</protein>
<organism evidence="2 3">
    <name type="scientific">Friedmanniomyces endolithicus</name>
    <dbReference type="NCBI Taxonomy" id="329885"/>
    <lineage>
        <taxon>Eukaryota</taxon>
        <taxon>Fungi</taxon>
        <taxon>Dikarya</taxon>
        <taxon>Ascomycota</taxon>
        <taxon>Pezizomycotina</taxon>
        <taxon>Dothideomycetes</taxon>
        <taxon>Dothideomycetidae</taxon>
        <taxon>Mycosphaerellales</taxon>
        <taxon>Teratosphaeriaceae</taxon>
        <taxon>Friedmanniomyces</taxon>
    </lineage>
</organism>
<dbReference type="Proteomes" id="UP000310066">
    <property type="component" value="Unassembled WGS sequence"/>
</dbReference>
<dbReference type="EMBL" id="NAJP01000064">
    <property type="protein sequence ID" value="TKA35954.1"/>
    <property type="molecule type" value="Genomic_DNA"/>
</dbReference>
<feature type="compositionally biased region" description="Polar residues" evidence="1">
    <location>
        <begin position="1"/>
        <end position="17"/>
    </location>
</feature>
<name>A0A4U0UK06_9PEZI</name>
<evidence type="ECO:0000313" key="2">
    <source>
        <dbReference type="EMBL" id="TKA35954.1"/>
    </source>
</evidence>
<sequence length="72" mass="7937">MSQPYNGPPSDSNTPSQERGLFSQEAQKHESHHYLRMYGGQVVNAAMMGFGMTLGADAANAVVGDAKEWWRH</sequence>
<evidence type="ECO:0000256" key="1">
    <source>
        <dbReference type="SAM" id="MobiDB-lite"/>
    </source>
</evidence>
<dbReference type="OrthoDB" id="3813156at2759"/>
<proteinExistence type="predicted"/>
<accession>A0A4U0UK06</accession>